<gene>
    <name evidence="2" type="ORF">PECAL_6P08280</name>
</gene>
<feature type="compositionally biased region" description="Pro residues" evidence="1">
    <location>
        <begin position="78"/>
        <end position="87"/>
    </location>
</feature>
<feature type="compositionally biased region" description="Low complexity" evidence="1">
    <location>
        <begin position="224"/>
        <end position="236"/>
    </location>
</feature>
<accession>A0A8J2SX48</accession>
<evidence type="ECO:0000256" key="1">
    <source>
        <dbReference type="SAM" id="MobiDB-lite"/>
    </source>
</evidence>
<dbReference type="SUPFAM" id="SSF48452">
    <property type="entry name" value="TPR-like"/>
    <property type="match status" value="1"/>
</dbReference>
<feature type="compositionally biased region" description="Basic and acidic residues" evidence="1">
    <location>
        <begin position="181"/>
        <end position="193"/>
    </location>
</feature>
<evidence type="ECO:0000313" key="2">
    <source>
        <dbReference type="EMBL" id="CAH0379226.1"/>
    </source>
</evidence>
<name>A0A8J2SX48_9STRA</name>
<proteinExistence type="predicted"/>
<dbReference type="EMBL" id="CAKKNE010000006">
    <property type="protein sequence ID" value="CAH0379226.1"/>
    <property type="molecule type" value="Genomic_DNA"/>
</dbReference>
<reference evidence="2" key="1">
    <citation type="submission" date="2021-11" db="EMBL/GenBank/DDBJ databases">
        <authorList>
            <consortium name="Genoscope - CEA"/>
            <person name="William W."/>
        </authorList>
    </citation>
    <scope>NUCLEOTIDE SEQUENCE</scope>
</reference>
<feature type="compositionally biased region" description="Polar residues" evidence="1">
    <location>
        <begin position="579"/>
        <end position="594"/>
    </location>
</feature>
<feature type="region of interest" description="Disordered" evidence="1">
    <location>
        <begin position="1"/>
        <end position="120"/>
    </location>
</feature>
<feature type="compositionally biased region" description="Basic residues" evidence="1">
    <location>
        <begin position="194"/>
        <end position="206"/>
    </location>
</feature>
<feature type="region of interest" description="Disordered" evidence="1">
    <location>
        <begin position="176"/>
        <end position="237"/>
    </location>
</feature>
<dbReference type="InterPro" id="IPR011990">
    <property type="entry name" value="TPR-like_helical_dom_sf"/>
</dbReference>
<protein>
    <submittedName>
        <fullName evidence="2">Uncharacterized protein</fullName>
    </submittedName>
</protein>
<keyword evidence="3" id="KW-1185">Reference proteome</keyword>
<sequence>MSRPASRQASEASVPSRPGSRDMLREASLSRPSTSHSAYSIGAATRGALSPIVSEGALSPDRVDVNDRGGVFKLTRPALPPSLPQIPKPKRKKSARSSRSSGSSRSSRRSSRGPAPAPRILERQAAFADGEWENELARSILILYGSAMGCGKEIAGQENDFAVDNDAVKALGSKVTQDEIDSGKAREAASRERREKKKKRPKRLRKPPWESPPDSVVEFEKSQASKAASSKPSISADPNAKPLRPVWYLGTGPVQSEWDCLPEGDDMRLDLQALDEAGKYVEYLSCVEASLNAYVRRRCDGEGEQGRLFGRLWRQLCVTACVFVSRAVDQRRPALAMKLLDRAKQYSVSSAAHVQVKADARELQAFVEDAYAYYYYCRGKYHAALHCVVKAMKIHVKQEEHAHVAKCHVHSACILSRLRRRPEAVRCLGQVLFLVESEKLDMCGDQPHLICLVAIAHHNMAVEQQGLGHFEEAVVSAQNARRLARLCLSYSNRWLEAFENTHRTCAESLTQKGDVNEMAKQGSDVLAALNVSRGSDRTSLNGSRASSRALRRASRASRSGVSRLTPEPAAPASRLARTGVSQESSLATGSVVTG</sequence>
<organism evidence="2 3">
    <name type="scientific">Pelagomonas calceolata</name>
    <dbReference type="NCBI Taxonomy" id="35677"/>
    <lineage>
        <taxon>Eukaryota</taxon>
        <taxon>Sar</taxon>
        <taxon>Stramenopiles</taxon>
        <taxon>Ochrophyta</taxon>
        <taxon>Pelagophyceae</taxon>
        <taxon>Pelagomonadales</taxon>
        <taxon>Pelagomonadaceae</taxon>
        <taxon>Pelagomonas</taxon>
    </lineage>
</organism>
<comment type="caution">
    <text evidence="2">The sequence shown here is derived from an EMBL/GenBank/DDBJ whole genome shotgun (WGS) entry which is preliminary data.</text>
</comment>
<dbReference type="Gene3D" id="1.25.40.10">
    <property type="entry name" value="Tetratricopeptide repeat domain"/>
    <property type="match status" value="1"/>
</dbReference>
<dbReference type="AlphaFoldDB" id="A0A8J2SX48"/>
<feature type="compositionally biased region" description="Polar residues" evidence="1">
    <location>
        <begin position="1"/>
        <end position="13"/>
    </location>
</feature>
<dbReference type="OrthoDB" id="201140at2759"/>
<evidence type="ECO:0000313" key="3">
    <source>
        <dbReference type="Proteomes" id="UP000789595"/>
    </source>
</evidence>
<feature type="region of interest" description="Disordered" evidence="1">
    <location>
        <begin position="535"/>
        <end position="594"/>
    </location>
</feature>
<dbReference type="Proteomes" id="UP000789595">
    <property type="component" value="Unassembled WGS sequence"/>
</dbReference>